<keyword evidence="4" id="KW-0274">FAD</keyword>
<feature type="domain" description="UDP-galactopyranose mutase C-terminal" evidence="6">
    <location>
        <begin position="151"/>
        <end position="365"/>
    </location>
</feature>
<dbReference type="SUPFAM" id="SSF51971">
    <property type="entry name" value="Nucleotide-binding domain"/>
    <property type="match status" value="1"/>
</dbReference>
<dbReference type="PANTHER" id="PTHR21197:SF0">
    <property type="entry name" value="UDP-GALACTOPYRANOSE MUTASE"/>
    <property type="match status" value="1"/>
</dbReference>
<accession>A0A845RF09</accession>
<evidence type="ECO:0000256" key="4">
    <source>
        <dbReference type="ARBA" id="ARBA00022827"/>
    </source>
</evidence>
<dbReference type="Pfam" id="PF03275">
    <property type="entry name" value="GLF"/>
    <property type="match status" value="1"/>
</dbReference>
<organism evidence="7 8">
    <name type="scientific">Anaerotruncus colihominis</name>
    <dbReference type="NCBI Taxonomy" id="169435"/>
    <lineage>
        <taxon>Bacteria</taxon>
        <taxon>Bacillati</taxon>
        <taxon>Bacillota</taxon>
        <taxon>Clostridia</taxon>
        <taxon>Eubacteriales</taxon>
        <taxon>Oscillospiraceae</taxon>
        <taxon>Anaerotruncus</taxon>
    </lineage>
</organism>
<dbReference type="OrthoDB" id="9769600at2"/>
<gene>
    <name evidence="7" type="primary">glf</name>
    <name evidence="7" type="ORF">D3Z39_03385</name>
</gene>
<dbReference type="Proteomes" id="UP000446348">
    <property type="component" value="Unassembled WGS sequence"/>
</dbReference>
<dbReference type="PANTHER" id="PTHR21197">
    <property type="entry name" value="UDP-GALACTOPYRANOSE MUTASE"/>
    <property type="match status" value="1"/>
</dbReference>
<dbReference type="GO" id="GO:0005829">
    <property type="term" value="C:cytosol"/>
    <property type="evidence" value="ECO:0007669"/>
    <property type="project" value="TreeGrafter"/>
</dbReference>
<dbReference type="Gene3D" id="3.40.50.720">
    <property type="entry name" value="NAD(P)-binding Rossmann-like Domain"/>
    <property type="match status" value="3"/>
</dbReference>
<dbReference type="GO" id="GO:0050660">
    <property type="term" value="F:flavin adenine dinucleotide binding"/>
    <property type="evidence" value="ECO:0007669"/>
    <property type="project" value="TreeGrafter"/>
</dbReference>
<evidence type="ECO:0000256" key="2">
    <source>
        <dbReference type="ARBA" id="ARBA00009321"/>
    </source>
</evidence>
<keyword evidence="3" id="KW-0285">Flavoprotein</keyword>
<dbReference type="AlphaFoldDB" id="A0A845RF09"/>
<protein>
    <submittedName>
        <fullName evidence="7">UDP-galactopyranose mutase</fullName>
        <ecNumber evidence="7">5.4.99.9</ecNumber>
    </submittedName>
</protein>
<dbReference type="InterPro" id="IPR015899">
    <property type="entry name" value="UDP-GalPyranose_mutase_C"/>
</dbReference>
<name>A0A845RF09_9FIRM</name>
<reference evidence="7 8" key="1">
    <citation type="submission" date="2018-08" db="EMBL/GenBank/DDBJ databases">
        <title>Murine metabolic-syndrome-specific gut microbial biobank.</title>
        <authorList>
            <person name="Liu C."/>
        </authorList>
    </citation>
    <scope>NUCLEOTIDE SEQUENCE [LARGE SCALE GENOMIC DNA]</scope>
    <source>
        <strain evidence="7 8">X69</strain>
    </source>
</reference>
<dbReference type="GO" id="GO:0008767">
    <property type="term" value="F:UDP-galactopyranose mutase activity"/>
    <property type="evidence" value="ECO:0007669"/>
    <property type="project" value="UniProtKB-EC"/>
</dbReference>
<evidence type="ECO:0000256" key="3">
    <source>
        <dbReference type="ARBA" id="ARBA00022630"/>
    </source>
</evidence>
<evidence type="ECO:0000313" key="7">
    <source>
        <dbReference type="EMBL" id="NBI77927.1"/>
    </source>
</evidence>
<dbReference type="NCBIfam" id="TIGR00031">
    <property type="entry name" value="UDP-GALP_mutase"/>
    <property type="match status" value="1"/>
</dbReference>
<dbReference type="EC" id="5.4.99.9" evidence="7"/>
<keyword evidence="5 7" id="KW-0413">Isomerase</keyword>
<dbReference type="SUPFAM" id="SSF54373">
    <property type="entry name" value="FAD-linked reductases, C-terminal domain"/>
    <property type="match status" value="1"/>
</dbReference>
<evidence type="ECO:0000256" key="1">
    <source>
        <dbReference type="ARBA" id="ARBA00001974"/>
    </source>
</evidence>
<comment type="similarity">
    <text evidence="2">Belongs to the UDP-galactopyranose/dTDP-fucopyranose mutase family.</text>
</comment>
<dbReference type="EMBL" id="QXWZ01000004">
    <property type="protein sequence ID" value="NBI77927.1"/>
    <property type="molecule type" value="Genomic_DNA"/>
</dbReference>
<sequence length="384" mass="45314">MNAEYIIVGAGLSGIVLAERLASIGKEVLMIEKKPHIGGTCYDCYNHEGLLIHQYGPHIFNTDSREVWDYVNRFSPFFLYHHRVLGVIDGQLVPIPFNLTSLHQLFPKAMAARLEEKLVGLYGYNVKVPIMKLREQQDQELQFLADYIYEKVFLHYTLKQWGMRPEEVGDGAMFRVPVHISWDDRYFQNAYQGIPKYGYTRMMEKMLLSDRIHCLTNTDYRRVLSVDEDGKTIRFMGNPFEGKVIFTARLDELFHHCYGALPYRTLDFRFETLDMKQYQSVCTVNYPNDYPFTRITEFKHLTMQEHSKTTIVKEFPAQYDLSRPELDPYYPIPMEKNQLLYQQYRKHAKSYPGLILSGRLADYRYYNMSDTIKNALRVFDEQLR</sequence>
<dbReference type="Pfam" id="PF13450">
    <property type="entry name" value="NAD_binding_8"/>
    <property type="match status" value="1"/>
</dbReference>
<comment type="cofactor">
    <cofactor evidence="1">
        <name>FAD</name>
        <dbReference type="ChEBI" id="CHEBI:57692"/>
    </cofactor>
</comment>
<evidence type="ECO:0000256" key="5">
    <source>
        <dbReference type="ARBA" id="ARBA00023235"/>
    </source>
</evidence>
<comment type="caution">
    <text evidence="7">The sequence shown here is derived from an EMBL/GenBank/DDBJ whole genome shotgun (WGS) entry which is preliminary data.</text>
</comment>
<dbReference type="InterPro" id="IPR004379">
    <property type="entry name" value="UDP-GALP_mutase"/>
</dbReference>
<dbReference type="RefSeq" id="WP_160208827.1">
    <property type="nucleotide sequence ID" value="NZ_JBCLRJ010000006.1"/>
</dbReference>
<evidence type="ECO:0000259" key="6">
    <source>
        <dbReference type="Pfam" id="PF03275"/>
    </source>
</evidence>
<evidence type="ECO:0000313" key="8">
    <source>
        <dbReference type="Proteomes" id="UP000446348"/>
    </source>
</evidence>
<proteinExistence type="inferred from homology"/>